<gene>
    <name evidence="1" type="ORF">DXN05_22755</name>
</gene>
<keyword evidence="2" id="KW-1185">Reference proteome</keyword>
<accession>A0A3E1NDD9</accession>
<organism evidence="1 2">
    <name type="scientific">Deminuibacter soli</name>
    <dbReference type="NCBI Taxonomy" id="2291815"/>
    <lineage>
        <taxon>Bacteria</taxon>
        <taxon>Pseudomonadati</taxon>
        <taxon>Bacteroidota</taxon>
        <taxon>Chitinophagia</taxon>
        <taxon>Chitinophagales</taxon>
        <taxon>Chitinophagaceae</taxon>
        <taxon>Deminuibacter</taxon>
    </lineage>
</organism>
<protein>
    <submittedName>
        <fullName evidence="1">Uncharacterized protein</fullName>
    </submittedName>
</protein>
<sequence length="116" mass="13425">MRWLLVPRTQLTLAMTSPENKAEVAKVYDPVKWKTFHDNYLSTDDQIFSLMSYLKNACGWVYLDTQANQEKAWLKCFRDFDAGISVYQSDTNFTNWKRRVASSGAIIRVTSKDCGQ</sequence>
<reference evidence="1 2" key="1">
    <citation type="submission" date="2018-08" db="EMBL/GenBank/DDBJ databases">
        <title>Chitinophagaceae sp. K23C18032701, a novel bacterium isolated from forest soil.</title>
        <authorList>
            <person name="Wang C."/>
        </authorList>
    </citation>
    <scope>NUCLEOTIDE SEQUENCE [LARGE SCALE GENOMIC DNA]</scope>
    <source>
        <strain evidence="1 2">K23C18032701</strain>
    </source>
</reference>
<comment type="caution">
    <text evidence="1">The sequence shown here is derived from an EMBL/GenBank/DDBJ whole genome shotgun (WGS) entry which is preliminary data.</text>
</comment>
<name>A0A3E1NDD9_9BACT</name>
<dbReference type="EMBL" id="QTJU01000013">
    <property type="protein sequence ID" value="RFM25940.1"/>
    <property type="molecule type" value="Genomic_DNA"/>
</dbReference>
<dbReference type="AlphaFoldDB" id="A0A3E1NDD9"/>
<proteinExistence type="predicted"/>
<evidence type="ECO:0000313" key="2">
    <source>
        <dbReference type="Proteomes" id="UP000261284"/>
    </source>
</evidence>
<dbReference type="Proteomes" id="UP000261284">
    <property type="component" value="Unassembled WGS sequence"/>
</dbReference>
<evidence type="ECO:0000313" key="1">
    <source>
        <dbReference type="EMBL" id="RFM25940.1"/>
    </source>
</evidence>